<dbReference type="SUPFAM" id="SSF55797">
    <property type="entry name" value="PR-1-like"/>
    <property type="match status" value="1"/>
</dbReference>
<dbReference type="PRINTS" id="PR00837">
    <property type="entry name" value="V5TPXLIKE"/>
</dbReference>
<dbReference type="InterPro" id="IPR001283">
    <property type="entry name" value="CRISP-related"/>
</dbReference>
<dbReference type="InterPro" id="IPR014044">
    <property type="entry name" value="CAP_dom"/>
</dbReference>
<dbReference type="CTD" id="36340345"/>
<evidence type="ECO:0000256" key="1">
    <source>
        <dbReference type="SAM" id="MobiDB-lite"/>
    </source>
</evidence>
<dbReference type="PROSITE" id="PS01009">
    <property type="entry name" value="CRISP_1"/>
    <property type="match status" value="1"/>
</dbReference>
<proteinExistence type="predicted"/>
<keyword evidence="5" id="KW-1185">Reference proteome</keyword>
<dbReference type="PROSITE" id="PS01010">
    <property type="entry name" value="CRISP_2"/>
    <property type="match status" value="1"/>
</dbReference>
<dbReference type="InterPro" id="IPR035940">
    <property type="entry name" value="CAP_sf"/>
</dbReference>
<feature type="domain" description="SCP" evidence="3">
    <location>
        <begin position="22"/>
        <end position="169"/>
    </location>
</feature>
<reference evidence="4 5" key="1">
    <citation type="journal article" date="2013" name="Nat. Genet.">
        <title>The genome of the hydatid tapeworm Echinococcus granulosus.</title>
        <authorList>
            <person name="Zheng H."/>
            <person name="Zhang W."/>
            <person name="Zhang L."/>
            <person name="Zhang Z."/>
            <person name="Li J."/>
            <person name="Lu G."/>
            <person name="Zhu Y."/>
            <person name="Wang Y."/>
            <person name="Huang Y."/>
            <person name="Liu J."/>
            <person name="Kang H."/>
            <person name="Chen J."/>
            <person name="Wang L."/>
            <person name="Chen A."/>
            <person name="Yu S."/>
            <person name="Gao Z."/>
            <person name="Jin L."/>
            <person name="Gu W."/>
            <person name="Wang Z."/>
            <person name="Zhao L."/>
            <person name="Shi B."/>
            <person name="Wen H."/>
            <person name="Lin R."/>
            <person name="Jones M.K."/>
            <person name="Brejova B."/>
            <person name="Vinar T."/>
            <person name="Zhao G."/>
            <person name="McManus D.P."/>
            <person name="Chen Z."/>
            <person name="Zhou Y."/>
            <person name="Wang S."/>
        </authorList>
    </citation>
    <scope>NUCLEOTIDE SEQUENCE [LARGE SCALE GENOMIC DNA]</scope>
</reference>
<organism evidence="4 5">
    <name type="scientific">Echinococcus granulosus</name>
    <name type="common">Hydatid tapeworm</name>
    <dbReference type="NCBI Taxonomy" id="6210"/>
    <lineage>
        <taxon>Eukaryota</taxon>
        <taxon>Metazoa</taxon>
        <taxon>Spiralia</taxon>
        <taxon>Lophotrochozoa</taxon>
        <taxon>Platyhelminthes</taxon>
        <taxon>Cestoda</taxon>
        <taxon>Eucestoda</taxon>
        <taxon>Cyclophyllidea</taxon>
        <taxon>Taeniidae</taxon>
        <taxon>Echinococcus</taxon>
        <taxon>Echinococcus granulosus group</taxon>
    </lineage>
</organism>
<evidence type="ECO:0000313" key="5">
    <source>
        <dbReference type="Proteomes" id="UP000019149"/>
    </source>
</evidence>
<dbReference type="Proteomes" id="UP000019149">
    <property type="component" value="Unassembled WGS sequence"/>
</dbReference>
<dbReference type="InterPro" id="IPR018244">
    <property type="entry name" value="Allrgn_V5/Tpx1_CS"/>
</dbReference>
<dbReference type="OMA" id="HDKCRNV"/>
<keyword evidence="2" id="KW-0732">Signal</keyword>
<gene>
    <name evidence="4" type="ORF">EGR_04630</name>
</gene>
<comment type="caution">
    <text evidence="4">The sequence shown here is derived from an EMBL/GenBank/DDBJ whole genome shotgun (WGS) entry which is preliminary data.</text>
</comment>
<name>W6UHA5_ECHGR</name>
<dbReference type="OrthoDB" id="674273at2759"/>
<dbReference type="EMBL" id="APAU02000030">
    <property type="protein sequence ID" value="EUB60436.1"/>
    <property type="molecule type" value="Genomic_DNA"/>
</dbReference>
<evidence type="ECO:0000256" key="2">
    <source>
        <dbReference type="SAM" id="SignalP"/>
    </source>
</evidence>
<dbReference type="GeneID" id="36340345"/>
<feature type="signal peptide" evidence="2">
    <location>
        <begin position="1"/>
        <end position="16"/>
    </location>
</feature>
<evidence type="ECO:0000313" key="4">
    <source>
        <dbReference type="EMBL" id="EUB60436.1"/>
    </source>
</evidence>
<dbReference type="SMART" id="SM00198">
    <property type="entry name" value="SCP"/>
    <property type="match status" value="1"/>
</dbReference>
<dbReference type="Gene3D" id="3.40.33.10">
    <property type="entry name" value="CAP"/>
    <property type="match status" value="1"/>
</dbReference>
<dbReference type="STRING" id="6210.W6UHA5"/>
<accession>W6UHA5</accession>
<dbReference type="PANTHER" id="PTHR10334">
    <property type="entry name" value="CYSTEINE-RICH SECRETORY PROTEIN-RELATED"/>
    <property type="match status" value="1"/>
</dbReference>
<dbReference type="RefSeq" id="XP_024351632.1">
    <property type="nucleotide sequence ID" value="XM_024493879.1"/>
</dbReference>
<sequence>MIKFIYSLVLITFVASEALNSEEQKELLDFHNIKRGSVKPSAANMLEMVYSKALENLAVDWVARCKFEHPNWKEHPKYSGTGQNLALSGGSRRNLVAQATGWWNEVAYYTYANNTCASGKVCGHYTQVVWATSEELGCAVKRCDNIKPDWPKPIFLMACQYKPPGNFAHTKPYKDGASCSQCPHGTTCVNKLCSKRGPQTTTTTTAPSKPSTTKSSNTSGTTSTSSITWVGGTALFATILVYAFA</sequence>
<protein>
    <submittedName>
        <fullName evidence="4">Peptidase inhibitor</fullName>
    </submittedName>
</protein>
<dbReference type="KEGG" id="egl:EGR_04630"/>
<dbReference type="SMR" id="W6UHA5"/>
<dbReference type="GO" id="GO:0005576">
    <property type="term" value="C:extracellular region"/>
    <property type="evidence" value="ECO:0007669"/>
    <property type="project" value="InterPro"/>
</dbReference>
<dbReference type="AlphaFoldDB" id="W6UHA5"/>
<feature type="chain" id="PRO_5004885079" evidence="2">
    <location>
        <begin position="17"/>
        <end position="245"/>
    </location>
</feature>
<feature type="region of interest" description="Disordered" evidence="1">
    <location>
        <begin position="197"/>
        <end position="225"/>
    </location>
</feature>
<dbReference type="Pfam" id="PF00188">
    <property type="entry name" value="CAP"/>
    <property type="match status" value="1"/>
</dbReference>
<evidence type="ECO:0000259" key="3">
    <source>
        <dbReference type="SMART" id="SM00198"/>
    </source>
</evidence>